<comment type="caution">
    <text evidence="2">The sequence shown here is derived from an EMBL/GenBank/DDBJ whole genome shotgun (WGS) entry which is preliminary data.</text>
</comment>
<dbReference type="EMBL" id="JAHWGL010000072">
    <property type="protein sequence ID" value="MBW3129982.1"/>
    <property type="molecule type" value="Genomic_DNA"/>
</dbReference>
<dbReference type="PANTHER" id="PTHR43569">
    <property type="entry name" value="AMIDOHYDROLASE"/>
    <property type="match status" value="1"/>
</dbReference>
<dbReference type="InterPro" id="IPR006680">
    <property type="entry name" value="Amidohydro-rel"/>
</dbReference>
<dbReference type="Proteomes" id="UP000826188">
    <property type="component" value="Unassembled WGS sequence"/>
</dbReference>
<accession>A0ABS6X2D6</accession>
<dbReference type="RefSeq" id="WP_219160080.1">
    <property type="nucleotide sequence ID" value="NZ_JAHWGL010000072.1"/>
</dbReference>
<keyword evidence="3" id="KW-1185">Reference proteome</keyword>
<dbReference type="Pfam" id="PF04909">
    <property type="entry name" value="Amidohydro_2"/>
    <property type="match status" value="1"/>
</dbReference>
<reference evidence="2 3" key="1">
    <citation type="submission" date="2021-07" db="EMBL/GenBank/DDBJ databases">
        <title>Hymenobacter profundi sp. nov., isolated from deep-sea water.</title>
        <authorList>
            <person name="Kim M.K."/>
        </authorList>
    </citation>
    <scope>NUCLEOTIDE SEQUENCE [LARGE SCALE GENOMIC DNA]</scope>
    <source>
        <strain evidence="2 3">M2</strain>
    </source>
</reference>
<organism evidence="2 3">
    <name type="scientific">Hymenobacter profundi</name>
    <dbReference type="NCBI Taxonomy" id="1982110"/>
    <lineage>
        <taxon>Bacteria</taxon>
        <taxon>Pseudomonadati</taxon>
        <taxon>Bacteroidota</taxon>
        <taxon>Cytophagia</taxon>
        <taxon>Cytophagales</taxon>
        <taxon>Hymenobacteraceae</taxon>
        <taxon>Hymenobacter</taxon>
    </lineage>
</organism>
<gene>
    <name evidence="2" type="ORF">KYK14_15560</name>
</gene>
<name>A0ABS6X2D6_9BACT</name>
<sequence length="276" mass="31167">MARIDAHQHFWHFDAVRDAWITPDMAAIRRDFLPADLAPLLQQHNLDGCVAVQANQSEAETDWLLTLANEHAFIRGVVGWVDLQGDNVAERLAHYAQSEKLKGFRHVLQGEEDRALMLRPAFRRGLAALFDAGFTYDLLILPDQLGYAAELVEAFPTQPFVVDHLAKPLIKAGTLEPWAQDIRALAAHENVLCKVSGLVTEADWQHWQPQDFHPYLDVVFEAFGPQRLLFGSDWPVCNVAGGYARMLELVEGYLRTFSAAEQAQFWGENATAFYRL</sequence>
<dbReference type="InterPro" id="IPR052350">
    <property type="entry name" value="Metallo-dep_Lactonases"/>
</dbReference>
<proteinExistence type="predicted"/>
<feature type="domain" description="Amidohydrolase-related" evidence="1">
    <location>
        <begin position="4"/>
        <end position="276"/>
    </location>
</feature>
<dbReference type="PANTHER" id="PTHR43569:SF2">
    <property type="entry name" value="AMIDOHYDROLASE-RELATED DOMAIN-CONTAINING PROTEIN"/>
    <property type="match status" value="1"/>
</dbReference>
<evidence type="ECO:0000313" key="2">
    <source>
        <dbReference type="EMBL" id="MBW3129982.1"/>
    </source>
</evidence>
<evidence type="ECO:0000259" key="1">
    <source>
        <dbReference type="Pfam" id="PF04909"/>
    </source>
</evidence>
<protein>
    <submittedName>
        <fullName evidence="2">Amidohydrolase family protein</fullName>
    </submittedName>
</protein>
<evidence type="ECO:0000313" key="3">
    <source>
        <dbReference type="Proteomes" id="UP000826188"/>
    </source>
</evidence>